<gene>
    <name evidence="1" type="ordered locus">MTR_1g041625</name>
</gene>
<keyword evidence="3" id="KW-1185">Reference proteome</keyword>
<dbReference type="Proteomes" id="UP000002051">
    <property type="component" value="Unassembled WGS sequence"/>
</dbReference>
<evidence type="ECO:0000313" key="3">
    <source>
        <dbReference type="Proteomes" id="UP000002051"/>
    </source>
</evidence>
<name>A0A072VHI7_MEDTR</name>
<sequence length="64" mass="6974">MKMCVADSLETILNLPCQAADDERIGQVNVFLQRSRIRISGNGDQECSTSRVRTSALTLGITSC</sequence>
<accession>A0A072VHI7</accession>
<organism evidence="1 3">
    <name type="scientific">Medicago truncatula</name>
    <name type="common">Barrel medic</name>
    <name type="synonym">Medicago tribuloides</name>
    <dbReference type="NCBI Taxonomy" id="3880"/>
    <lineage>
        <taxon>Eukaryota</taxon>
        <taxon>Viridiplantae</taxon>
        <taxon>Streptophyta</taxon>
        <taxon>Embryophyta</taxon>
        <taxon>Tracheophyta</taxon>
        <taxon>Spermatophyta</taxon>
        <taxon>Magnoliopsida</taxon>
        <taxon>eudicotyledons</taxon>
        <taxon>Gunneridae</taxon>
        <taxon>Pentapetalae</taxon>
        <taxon>rosids</taxon>
        <taxon>fabids</taxon>
        <taxon>Fabales</taxon>
        <taxon>Fabaceae</taxon>
        <taxon>Papilionoideae</taxon>
        <taxon>50 kb inversion clade</taxon>
        <taxon>NPAAA clade</taxon>
        <taxon>Hologalegina</taxon>
        <taxon>IRL clade</taxon>
        <taxon>Trifolieae</taxon>
        <taxon>Medicago</taxon>
    </lineage>
</organism>
<reference evidence="1 3" key="1">
    <citation type="journal article" date="2011" name="Nature">
        <title>The Medicago genome provides insight into the evolution of rhizobial symbioses.</title>
        <authorList>
            <person name="Young N.D."/>
            <person name="Debelle F."/>
            <person name="Oldroyd G.E."/>
            <person name="Geurts R."/>
            <person name="Cannon S.B."/>
            <person name="Udvardi M.K."/>
            <person name="Benedito V.A."/>
            <person name="Mayer K.F."/>
            <person name="Gouzy J."/>
            <person name="Schoof H."/>
            <person name="Van de Peer Y."/>
            <person name="Proost S."/>
            <person name="Cook D.R."/>
            <person name="Meyers B.C."/>
            <person name="Spannagl M."/>
            <person name="Cheung F."/>
            <person name="De Mita S."/>
            <person name="Krishnakumar V."/>
            <person name="Gundlach H."/>
            <person name="Zhou S."/>
            <person name="Mudge J."/>
            <person name="Bharti A.K."/>
            <person name="Murray J.D."/>
            <person name="Naoumkina M.A."/>
            <person name="Rosen B."/>
            <person name="Silverstein K.A."/>
            <person name="Tang H."/>
            <person name="Rombauts S."/>
            <person name="Zhao P.X."/>
            <person name="Zhou P."/>
            <person name="Barbe V."/>
            <person name="Bardou P."/>
            <person name="Bechner M."/>
            <person name="Bellec A."/>
            <person name="Berger A."/>
            <person name="Berges H."/>
            <person name="Bidwell S."/>
            <person name="Bisseling T."/>
            <person name="Choisne N."/>
            <person name="Couloux A."/>
            <person name="Denny R."/>
            <person name="Deshpande S."/>
            <person name="Dai X."/>
            <person name="Doyle J.J."/>
            <person name="Dudez A.M."/>
            <person name="Farmer A.D."/>
            <person name="Fouteau S."/>
            <person name="Franken C."/>
            <person name="Gibelin C."/>
            <person name="Gish J."/>
            <person name="Goldstein S."/>
            <person name="Gonzalez A.J."/>
            <person name="Green P.J."/>
            <person name="Hallab A."/>
            <person name="Hartog M."/>
            <person name="Hua A."/>
            <person name="Humphray S.J."/>
            <person name="Jeong D.H."/>
            <person name="Jing Y."/>
            <person name="Jocker A."/>
            <person name="Kenton S.M."/>
            <person name="Kim D.J."/>
            <person name="Klee K."/>
            <person name="Lai H."/>
            <person name="Lang C."/>
            <person name="Lin S."/>
            <person name="Macmil S.L."/>
            <person name="Magdelenat G."/>
            <person name="Matthews L."/>
            <person name="McCorrison J."/>
            <person name="Monaghan E.L."/>
            <person name="Mun J.H."/>
            <person name="Najar F.Z."/>
            <person name="Nicholson C."/>
            <person name="Noirot C."/>
            <person name="O'Bleness M."/>
            <person name="Paule C.R."/>
            <person name="Poulain J."/>
            <person name="Prion F."/>
            <person name="Qin B."/>
            <person name="Qu C."/>
            <person name="Retzel E.F."/>
            <person name="Riddle C."/>
            <person name="Sallet E."/>
            <person name="Samain S."/>
            <person name="Samson N."/>
            <person name="Sanders I."/>
            <person name="Saurat O."/>
            <person name="Scarpelli C."/>
            <person name="Schiex T."/>
            <person name="Segurens B."/>
            <person name="Severin A.J."/>
            <person name="Sherrier D.J."/>
            <person name="Shi R."/>
            <person name="Sims S."/>
            <person name="Singer S.R."/>
            <person name="Sinharoy S."/>
            <person name="Sterck L."/>
            <person name="Viollet A."/>
            <person name="Wang B.B."/>
            <person name="Wang K."/>
            <person name="Wang M."/>
            <person name="Wang X."/>
            <person name="Warfsmann J."/>
            <person name="Weissenbach J."/>
            <person name="White D.D."/>
            <person name="White J.D."/>
            <person name="Wiley G.B."/>
            <person name="Wincker P."/>
            <person name="Xing Y."/>
            <person name="Yang L."/>
            <person name="Yao Z."/>
            <person name="Ying F."/>
            <person name="Zhai J."/>
            <person name="Zhou L."/>
            <person name="Zuber A."/>
            <person name="Denarie J."/>
            <person name="Dixon R.A."/>
            <person name="May G.D."/>
            <person name="Schwartz D.C."/>
            <person name="Rogers J."/>
            <person name="Quetier F."/>
            <person name="Town C.D."/>
            <person name="Roe B.A."/>
        </authorList>
    </citation>
    <scope>NUCLEOTIDE SEQUENCE [LARGE SCALE GENOMIC DNA]</scope>
    <source>
        <strain evidence="1">A17</strain>
        <strain evidence="2 3">cv. Jemalong A17</strain>
    </source>
</reference>
<dbReference type="EnsemblPlants" id="KEH41091">
    <property type="protein sequence ID" value="KEH41091"/>
    <property type="gene ID" value="MTR_1g041625"/>
</dbReference>
<dbReference type="PaxDb" id="3880-AES66705"/>
<reference evidence="1 3" key="2">
    <citation type="journal article" date="2014" name="BMC Genomics">
        <title>An improved genome release (version Mt4.0) for the model legume Medicago truncatula.</title>
        <authorList>
            <person name="Tang H."/>
            <person name="Krishnakumar V."/>
            <person name="Bidwell S."/>
            <person name="Rosen B."/>
            <person name="Chan A."/>
            <person name="Zhou S."/>
            <person name="Gentzbittel L."/>
            <person name="Childs K.L."/>
            <person name="Yandell M."/>
            <person name="Gundlach H."/>
            <person name="Mayer K.F."/>
            <person name="Schwartz D.C."/>
            <person name="Town C.D."/>
        </authorList>
    </citation>
    <scope>GENOME REANNOTATION</scope>
    <source>
        <strain evidence="1">A17</strain>
        <strain evidence="2 3">cv. Jemalong A17</strain>
    </source>
</reference>
<evidence type="ECO:0000313" key="1">
    <source>
        <dbReference type="EMBL" id="KEH41091.1"/>
    </source>
</evidence>
<dbReference type="AlphaFoldDB" id="A0A072VHI7"/>
<proteinExistence type="predicted"/>
<protein>
    <submittedName>
        <fullName evidence="1 2">Uncharacterized protein</fullName>
    </submittedName>
</protein>
<dbReference type="HOGENOM" id="CLU_2870946_0_0_1"/>
<reference evidence="2" key="3">
    <citation type="submission" date="2015-04" db="UniProtKB">
        <authorList>
            <consortium name="EnsemblPlants"/>
        </authorList>
    </citation>
    <scope>IDENTIFICATION</scope>
    <source>
        <strain evidence="2">cv. Jemalong A17</strain>
    </source>
</reference>
<dbReference type="EMBL" id="CM001217">
    <property type="protein sequence ID" value="KEH41091.1"/>
    <property type="molecule type" value="Genomic_DNA"/>
</dbReference>
<evidence type="ECO:0000313" key="2">
    <source>
        <dbReference type="EnsemblPlants" id="KEH41091"/>
    </source>
</evidence>